<feature type="region of interest" description="Disordered" evidence="1">
    <location>
        <begin position="1"/>
        <end position="56"/>
    </location>
</feature>
<evidence type="ECO:0000256" key="1">
    <source>
        <dbReference type="SAM" id="MobiDB-lite"/>
    </source>
</evidence>
<feature type="transmembrane region" description="Helical" evidence="2">
    <location>
        <begin position="231"/>
        <end position="251"/>
    </location>
</feature>
<feature type="transmembrane region" description="Helical" evidence="2">
    <location>
        <begin position="166"/>
        <end position="194"/>
    </location>
</feature>
<feature type="transmembrane region" description="Helical" evidence="2">
    <location>
        <begin position="130"/>
        <end position="154"/>
    </location>
</feature>
<accession>A0ABU0TUL1</accession>
<feature type="transmembrane region" description="Helical" evidence="2">
    <location>
        <begin position="98"/>
        <end position="118"/>
    </location>
</feature>
<proteinExistence type="predicted"/>
<evidence type="ECO:0000313" key="4">
    <source>
        <dbReference type="Proteomes" id="UP001226691"/>
    </source>
</evidence>
<gene>
    <name evidence="3" type="ORF">QE412_001924</name>
</gene>
<evidence type="ECO:0000256" key="2">
    <source>
        <dbReference type="SAM" id="Phobius"/>
    </source>
</evidence>
<feature type="transmembrane region" description="Helical" evidence="2">
    <location>
        <begin position="71"/>
        <end position="92"/>
    </location>
</feature>
<evidence type="ECO:0000313" key="3">
    <source>
        <dbReference type="EMBL" id="MDQ1123351.1"/>
    </source>
</evidence>
<feature type="transmembrane region" description="Helical" evidence="2">
    <location>
        <begin position="258"/>
        <end position="278"/>
    </location>
</feature>
<sequence>MSDNPVEPSRRSRREARTESARPSTVRIDDLAIGSDPAEPSPSARSTREERTSTRATQARVGGFIGTWKPLVAAAAALVVAVVVGLLAGVAFDGAAGRSVGSVLASIVVGGTGLGLIARARPAGFLRLRGLDVLWALVLGAVLPFVAGVAAGSVGWPALAALSPRWLLLGVAAPFVVVVLLTVFAIGFVYPAALSYARTLLSANNARVVAAAVAAVAFAVIPIVFAGTVSGMPVALLVGLGIAASVFVGLSGRFWGPVLMGTVFTAVWVALSVAGYVLA</sequence>
<keyword evidence="2" id="KW-0472">Membrane</keyword>
<dbReference type="RefSeq" id="WP_307482765.1">
    <property type="nucleotide sequence ID" value="NZ_JAUTBF010000001.1"/>
</dbReference>
<reference evidence="3 4" key="1">
    <citation type="submission" date="2023-07" db="EMBL/GenBank/DDBJ databases">
        <title>Functional and genomic diversity of the sorghum phyllosphere microbiome.</title>
        <authorList>
            <person name="Shade A."/>
        </authorList>
    </citation>
    <scope>NUCLEOTIDE SEQUENCE [LARGE SCALE GENOMIC DNA]</scope>
    <source>
        <strain evidence="3 4">SORGH_AS_1207</strain>
    </source>
</reference>
<feature type="transmembrane region" description="Helical" evidence="2">
    <location>
        <begin position="206"/>
        <end position="225"/>
    </location>
</feature>
<dbReference type="EMBL" id="JAUTBF010000001">
    <property type="protein sequence ID" value="MDQ1123351.1"/>
    <property type="molecule type" value="Genomic_DNA"/>
</dbReference>
<protein>
    <submittedName>
        <fullName evidence="3">Uncharacterized protein</fullName>
    </submittedName>
</protein>
<keyword evidence="4" id="KW-1185">Reference proteome</keyword>
<name>A0ABU0TUL1_MICTR</name>
<keyword evidence="2" id="KW-1133">Transmembrane helix</keyword>
<dbReference type="Proteomes" id="UP001226691">
    <property type="component" value="Unassembled WGS sequence"/>
</dbReference>
<keyword evidence="2" id="KW-0812">Transmembrane</keyword>
<organism evidence="3 4">
    <name type="scientific">Microbacterium trichothecenolyticum</name>
    <name type="common">Aureobacterium trichothecenolyticum</name>
    <dbReference type="NCBI Taxonomy" id="69370"/>
    <lineage>
        <taxon>Bacteria</taxon>
        <taxon>Bacillati</taxon>
        <taxon>Actinomycetota</taxon>
        <taxon>Actinomycetes</taxon>
        <taxon>Micrococcales</taxon>
        <taxon>Microbacteriaceae</taxon>
        <taxon>Microbacterium</taxon>
    </lineage>
</organism>
<comment type="caution">
    <text evidence="3">The sequence shown here is derived from an EMBL/GenBank/DDBJ whole genome shotgun (WGS) entry which is preliminary data.</text>
</comment>